<dbReference type="RefSeq" id="WP_345315006.1">
    <property type="nucleotide sequence ID" value="NZ_BAABLF010000001.1"/>
</dbReference>
<feature type="signal peptide" evidence="1">
    <location>
        <begin position="1"/>
        <end position="21"/>
    </location>
</feature>
<accession>A0ABP9RTV5</accession>
<dbReference type="EMBL" id="BAABLF010000001">
    <property type="protein sequence ID" value="GAA5185927.1"/>
    <property type="molecule type" value="Genomic_DNA"/>
</dbReference>
<sequence length="95" mass="11063">MIHFFTVLFLFSLCISATLSAQESPKLQTNTSAFDQFVAQESLRFTDENIATLIEEHSENSQLMLFCQEHQMLEPKKMDKGIWARRDMFKARSLN</sequence>
<protein>
    <submittedName>
        <fullName evidence="2">Uncharacterized protein</fullName>
    </submittedName>
</protein>
<gene>
    <name evidence="2" type="ORF">GCM10025772_00330</name>
</gene>
<evidence type="ECO:0000313" key="3">
    <source>
        <dbReference type="Proteomes" id="UP001501600"/>
    </source>
</evidence>
<keyword evidence="1" id="KW-0732">Signal</keyword>
<organism evidence="2 3">
    <name type="scientific">Ferrimonas gelatinilytica</name>
    <dbReference type="NCBI Taxonomy" id="1255257"/>
    <lineage>
        <taxon>Bacteria</taxon>
        <taxon>Pseudomonadati</taxon>
        <taxon>Pseudomonadota</taxon>
        <taxon>Gammaproteobacteria</taxon>
        <taxon>Alteromonadales</taxon>
        <taxon>Ferrimonadaceae</taxon>
        <taxon>Ferrimonas</taxon>
    </lineage>
</organism>
<proteinExistence type="predicted"/>
<comment type="caution">
    <text evidence="2">The sequence shown here is derived from an EMBL/GenBank/DDBJ whole genome shotgun (WGS) entry which is preliminary data.</text>
</comment>
<dbReference type="Proteomes" id="UP001501600">
    <property type="component" value="Unassembled WGS sequence"/>
</dbReference>
<evidence type="ECO:0000313" key="2">
    <source>
        <dbReference type="EMBL" id="GAA5185927.1"/>
    </source>
</evidence>
<reference evidence="3" key="1">
    <citation type="journal article" date="2019" name="Int. J. Syst. Evol. Microbiol.">
        <title>The Global Catalogue of Microorganisms (GCM) 10K type strain sequencing project: providing services to taxonomists for standard genome sequencing and annotation.</title>
        <authorList>
            <consortium name="The Broad Institute Genomics Platform"/>
            <consortium name="The Broad Institute Genome Sequencing Center for Infectious Disease"/>
            <person name="Wu L."/>
            <person name="Ma J."/>
        </authorList>
    </citation>
    <scope>NUCLEOTIDE SEQUENCE [LARGE SCALE GENOMIC DNA]</scope>
    <source>
        <strain evidence="3">JCM 18720</strain>
    </source>
</reference>
<evidence type="ECO:0000256" key="1">
    <source>
        <dbReference type="SAM" id="SignalP"/>
    </source>
</evidence>
<feature type="chain" id="PRO_5046854178" evidence="1">
    <location>
        <begin position="22"/>
        <end position="95"/>
    </location>
</feature>
<keyword evidence="3" id="KW-1185">Reference proteome</keyword>
<name>A0ABP9RTV5_9GAMM</name>